<dbReference type="PANTHER" id="PTHR37291:SF1">
    <property type="entry name" value="TYPE IV METHYL-DIRECTED RESTRICTION ENZYME ECOKMCRB SUBUNIT"/>
    <property type="match status" value="1"/>
</dbReference>
<evidence type="ECO:0000313" key="3">
    <source>
        <dbReference type="Proteomes" id="UP001556617"/>
    </source>
</evidence>
<evidence type="ECO:0000313" key="2">
    <source>
        <dbReference type="EMBL" id="MEX0380723.1"/>
    </source>
</evidence>
<organism evidence="2 3">
    <name type="scientific">Leuconostoc aquikimchii</name>
    <dbReference type="NCBI Taxonomy" id="3236804"/>
    <lineage>
        <taxon>Bacteria</taxon>
        <taxon>Bacillati</taxon>
        <taxon>Bacillota</taxon>
        <taxon>Bacilli</taxon>
        <taxon>Lactobacillales</taxon>
        <taxon>Lactobacillaceae</taxon>
        <taxon>Leuconostoc</taxon>
    </lineage>
</organism>
<name>A0ABV3S2R2_9LACO</name>
<dbReference type="Proteomes" id="UP001556617">
    <property type="component" value="Unassembled WGS sequence"/>
</dbReference>
<accession>A0ABV3S2R2</accession>
<keyword evidence="3" id="KW-1185">Reference proteome</keyword>
<dbReference type="InterPro" id="IPR011704">
    <property type="entry name" value="ATPase_dyneun-rel_AAA"/>
</dbReference>
<dbReference type="SUPFAM" id="SSF52540">
    <property type="entry name" value="P-loop containing nucleoside triphosphate hydrolases"/>
    <property type="match status" value="1"/>
</dbReference>
<evidence type="ECO:0000259" key="1">
    <source>
        <dbReference type="Pfam" id="PF07728"/>
    </source>
</evidence>
<protein>
    <submittedName>
        <fullName evidence="2">McrB family protein</fullName>
    </submittedName>
</protein>
<reference evidence="2 3" key="1">
    <citation type="submission" date="2024-07" db="EMBL/GenBank/DDBJ databases">
        <authorList>
            <person name="Yun M."/>
        </authorList>
    </citation>
    <scope>NUCLEOTIDE SEQUENCE [LARGE SCALE GENOMIC DNA]</scope>
    <source>
        <strain evidence="2 3">MS01</strain>
    </source>
</reference>
<dbReference type="InterPro" id="IPR027417">
    <property type="entry name" value="P-loop_NTPase"/>
</dbReference>
<dbReference type="EMBL" id="JBFPER010000001">
    <property type="protein sequence ID" value="MEX0380723.1"/>
    <property type="molecule type" value="Genomic_DNA"/>
</dbReference>
<gene>
    <name evidence="2" type="ORF">AB3K24_05095</name>
</gene>
<dbReference type="PANTHER" id="PTHR37291">
    <property type="entry name" value="5-METHYLCYTOSINE-SPECIFIC RESTRICTION ENZYME B"/>
    <property type="match status" value="1"/>
</dbReference>
<proteinExistence type="predicted"/>
<dbReference type="InterPro" id="IPR052934">
    <property type="entry name" value="Methyl-DNA_Rec/Restrict_Enz"/>
</dbReference>
<sequence>MQNDGYPSLKVKEISELSLLQQYAKIKSSKNAYQIISTALLNSADEQSATIAFRNGLDFFSIDATGKWSVTDNGKIAAEEINKYVVDTSIADENYFIKIVTFHQSYGYEDFIEGIYAETEDGKINYRVKDGVFKKICNDAKKHPESNFLFVIDEINRGNISKIFGELITLIEPSKRLGAKEALSVVLPYSGELFGVPQNVFILGTMNTADRSIAMMDTALRRRFEFVEKMPDPQIISDEVGEINGVNIADMLRTMNQRIEFLYDREHMLGHAFFLNIESLKDLQAVFENKVIPLLQEYFYEDYEKIQAVLNDTQDIYITANKTETSIFGRKFNQLTSDYDDVRFHLNKKVSEEDFLKFVNHIIEVDN</sequence>
<dbReference type="Pfam" id="PF07728">
    <property type="entry name" value="AAA_5"/>
    <property type="match status" value="1"/>
</dbReference>
<dbReference type="RefSeq" id="WP_367975575.1">
    <property type="nucleotide sequence ID" value="NZ_JBFPEQ010000001.1"/>
</dbReference>
<comment type="caution">
    <text evidence="2">The sequence shown here is derived from an EMBL/GenBank/DDBJ whole genome shotgun (WGS) entry which is preliminary data.</text>
</comment>
<dbReference type="Gene3D" id="3.40.50.300">
    <property type="entry name" value="P-loop containing nucleotide triphosphate hydrolases"/>
    <property type="match status" value="1"/>
</dbReference>
<feature type="domain" description="ATPase dynein-related AAA" evidence="1">
    <location>
        <begin position="98"/>
        <end position="224"/>
    </location>
</feature>